<feature type="compositionally biased region" description="Low complexity" evidence="1">
    <location>
        <begin position="751"/>
        <end position="784"/>
    </location>
</feature>
<proteinExistence type="predicted"/>
<comment type="caution">
    <text evidence="2">The sequence shown here is derived from an EMBL/GenBank/DDBJ whole genome shotgun (WGS) entry which is preliminary data.</text>
</comment>
<feature type="compositionally biased region" description="Polar residues" evidence="1">
    <location>
        <begin position="873"/>
        <end position="908"/>
    </location>
</feature>
<dbReference type="PANTHER" id="PTHR45691">
    <property type="entry name" value="PROTEIN DIAPHANOUS"/>
    <property type="match status" value="1"/>
</dbReference>
<feature type="compositionally biased region" description="Pro residues" evidence="1">
    <location>
        <begin position="638"/>
        <end position="652"/>
    </location>
</feature>
<dbReference type="EMBL" id="JBBXMP010000063">
    <property type="protein sequence ID" value="KAL0064414.1"/>
    <property type="molecule type" value="Genomic_DNA"/>
</dbReference>
<evidence type="ECO:0000313" key="2">
    <source>
        <dbReference type="EMBL" id="KAL0064414.1"/>
    </source>
</evidence>
<keyword evidence="3" id="KW-1185">Reference proteome</keyword>
<feature type="compositionally biased region" description="Polar residues" evidence="1">
    <location>
        <begin position="23"/>
        <end position="34"/>
    </location>
</feature>
<feature type="region of interest" description="Disordered" evidence="1">
    <location>
        <begin position="456"/>
        <end position="547"/>
    </location>
</feature>
<feature type="compositionally biased region" description="Polar residues" evidence="1">
    <location>
        <begin position="835"/>
        <end position="847"/>
    </location>
</feature>
<name>A0ABR2ZTD3_9AGAR</name>
<feature type="compositionally biased region" description="Low complexity" evidence="1">
    <location>
        <begin position="653"/>
        <end position="669"/>
    </location>
</feature>
<dbReference type="PANTHER" id="PTHR45691:SF6">
    <property type="entry name" value="PROTEIN DIAPHANOUS"/>
    <property type="match status" value="1"/>
</dbReference>
<feature type="compositionally biased region" description="Low complexity" evidence="1">
    <location>
        <begin position="803"/>
        <end position="827"/>
    </location>
</feature>
<accession>A0ABR2ZTD3</accession>
<feature type="compositionally biased region" description="Low complexity" evidence="1">
    <location>
        <begin position="368"/>
        <end position="381"/>
    </location>
</feature>
<feature type="compositionally biased region" description="Pro residues" evidence="1">
    <location>
        <begin position="481"/>
        <end position="499"/>
    </location>
</feature>
<protein>
    <submittedName>
        <fullName evidence="2">Uncharacterized protein</fullName>
    </submittedName>
</protein>
<feature type="region of interest" description="Disordered" evidence="1">
    <location>
        <begin position="1"/>
        <end position="103"/>
    </location>
</feature>
<feature type="compositionally biased region" description="Polar residues" evidence="1">
    <location>
        <begin position="527"/>
        <end position="547"/>
    </location>
</feature>
<gene>
    <name evidence="2" type="ORF">AAF712_008714</name>
</gene>
<feature type="compositionally biased region" description="Acidic residues" evidence="1">
    <location>
        <begin position="80"/>
        <end position="90"/>
    </location>
</feature>
<feature type="compositionally biased region" description="Pro residues" evidence="1">
    <location>
        <begin position="406"/>
        <end position="416"/>
    </location>
</feature>
<feature type="region of interest" description="Disordered" evidence="1">
    <location>
        <begin position="575"/>
        <end position="733"/>
    </location>
</feature>
<feature type="compositionally biased region" description="Low complexity" evidence="1">
    <location>
        <begin position="706"/>
        <end position="725"/>
    </location>
</feature>
<dbReference type="Proteomes" id="UP001437256">
    <property type="component" value="Unassembled WGS sequence"/>
</dbReference>
<sequence length="1048" mass="109264">MDNPWANAWATSDSTTTKDEPSWEQSTADKQSWTRPAESVEPAWSPPSPTWTADEPTWKPPTPQWSKSDSELPPVPDPETVGESEADDENITLPATKLDDEEREVITVGEPVLEAPPPQSPLPALDSDAFGTFEAAQWGDDLADTEGEDEVGESGPVDEWELARQEKAKQDQYVPPEVLSAILAELESLSTDFFPEHSPNHDTAPKSVARDILEAVDGLEAVSHKILPTLISLEPIPPLSKSWIYKKTADAVRLTRHTDVARHSSPLAKYLESKGSTAWEASIKSRPELIHDDSDVLPAGWKVVEAKQETVTPPEMKRKSTSILSTFFGRGKASSPVTSARSSPVPSPRPSIDLGKSNSPVTSRMSATTKSPISPTHISTPPISPLAVSTFAESAPSAVATGPSPDVFPPEPPPPSAVSRFLGRFSRTKSNNGNPASMALSSDDLDFLSETDSSKVVPSALDDEDPLESELFQSRPVKQKLPPPLAPPPAPVAIPPPPSRSSQLQNGAGKTMLSPPPVLPLGLPTPTITSFSGEGTSDGSRTPTVSTFSSGYSVATSKQANGGKGFGWVPPTSSSALGGVFEIPGTSASSKPDASPLTTPATRLPPPLPPPSNGGRRPTPVAVMSSSSANRPAVSPVLAPPPGSGMLPPPPSSFASSSSGSKGTRSPTTLLDLGKSSEKDTLPPLPTESYSASSSIVDDDDDFADFQDSSFSSFRSGGGSNVNFSPAHGHNYSISSMSSASETSFFGGLGDSSMDSNMSASVSGSSVSGDGDSGLSDFDDFVSGLTAPPKRSTANVPRLAQMPASTSRAALSSPLRSPLVPSRGSSPAQKHPIPTSESYHSRTQSLVDSAKEMKSWPSSSSMASPPSPPSISRQNTGNVSLVSSPISRQNTGNSHPISRQNTGTTSIKPSFPPVVMTATRQNTGTFPVAKMNSNSSRQNITSSNPPPMLPAPPGFGPPPGPPKSPSPPVTLDIFGGDDGGFTAKAPNTLSPPPMMKHTMLVGNDDPLDLFGGNIGTSTGSVKPTSPPSGPATGRGGLSAQDLSFFEGL</sequence>
<feature type="compositionally biased region" description="Polar residues" evidence="1">
    <location>
        <begin position="918"/>
        <end position="941"/>
    </location>
</feature>
<feature type="compositionally biased region" description="Low complexity" evidence="1">
    <location>
        <begin position="855"/>
        <end position="864"/>
    </location>
</feature>
<dbReference type="InterPro" id="IPR051412">
    <property type="entry name" value="Formin_Homology_Diaphanous_sf"/>
</dbReference>
<feature type="compositionally biased region" description="Pro residues" evidence="1">
    <location>
        <begin position="603"/>
        <end position="612"/>
    </location>
</feature>
<evidence type="ECO:0000313" key="3">
    <source>
        <dbReference type="Proteomes" id="UP001437256"/>
    </source>
</evidence>
<feature type="region of interest" description="Disordered" evidence="1">
    <location>
        <begin position="329"/>
        <end position="443"/>
    </location>
</feature>
<feature type="region of interest" description="Disordered" evidence="1">
    <location>
        <begin position="745"/>
        <end position="1048"/>
    </location>
</feature>
<feature type="compositionally biased region" description="Pro residues" evidence="1">
    <location>
        <begin position="944"/>
        <end position="968"/>
    </location>
</feature>
<organism evidence="2 3">
    <name type="scientific">Marasmius tenuissimus</name>
    <dbReference type="NCBI Taxonomy" id="585030"/>
    <lineage>
        <taxon>Eukaryota</taxon>
        <taxon>Fungi</taxon>
        <taxon>Dikarya</taxon>
        <taxon>Basidiomycota</taxon>
        <taxon>Agaricomycotina</taxon>
        <taxon>Agaricomycetes</taxon>
        <taxon>Agaricomycetidae</taxon>
        <taxon>Agaricales</taxon>
        <taxon>Marasmiineae</taxon>
        <taxon>Marasmiaceae</taxon>
        <taxon>Marasmius</taxon>
    </lineage>
</organism>
<feature type="compositionally biased region" description="Low complexity" evidence="1">
    <location>
        <begin position="333"/>
        <end position="344"/>
    </location>
</feature>
<evidence type="ECO:0000256" key="1">
    <source>
        <dbReference type="SAM" id="MobiDB-lite"/>
    </source>
</evidence>
<reference evidence="2 3" key="1">
    <citation type="submission" date="2024-05" db="EMBL/GenBank/DDBJ databases">
        <title>A draft genome resource for the thread blight pathogen Marasmius tenuissimus strain MS-2.</title>
        <authorList>
            <person name="Yulfo-Soto G.E."/>
            <person name="Baruah I.K."/>
            <person name="Amoako-Attah I."/>
            <person name="Bukari Y."/>
            <person name="Meinhardt L.W."/>
            <person name="Bailey B.A."/>
            <person name="Cohen S.P."/>
        </authorList>
    </citation>
    <scope>NUCLEOTIDE SEQUENCE [LARGE SCALE GENOMIC DNA]</scope>
    <source>
        <strain evidence="2 3">MS-2</strain>
    </source>
</reference>
<feature type="compositionally biased region" description="Polar residues" evidence="1">
    <location>
        <begin position="356"/>
        <end position="367"/>
    </location>
</feature>